<reference evidence="2" key="1">
    <citation type="journal article" date="2014" name="Int. J. Syst. Evol. Microbiol.">
        <title>Complete genome sequence of Corynebacterium casei LMG S-19264T (=DSM 44701T), isolated from a smear-ripened cheese.</title>
        <authorList>
            <consortium name="US DOE Joint Genome Institute (JGI-PGF)"/>
            <person name="Walter F."/>
            <person name="Albersmeier A."/>
            <person name="Kalinowski J."/>
            <person name="Ruckert C."/>
        </authorList>
    </citation>
    <scope>NUCLEOTIDE SEQUENCE</scope>
    <source>
        <strain evidence="2">CGMCC 1.12921</strain>
    </source>
</reference>
<feature type="chain" id="PRO_5035278187" description="Secreted protein" evidence="1">
    <location>
        <begin position="35"/>
        <end position="178"/>
    </location>
</feature>
<gene>
    <name evidence="2" type="ORF">GCM10011342_06580</name>
</gene>
<keyword evidence="3" id="KW-1185">Reference proteome</keyword>
<protein>
    <recommendedName>
        <fullName evidence="4">Secreted protein</fullName>
    </recommendedName>
</protein>
<comment type="caution">
    <text evidence="2">The sequence shown here is derived from an EMBL/GenBank/DDBJ whole genome shotgun (WGS) entry which is preliminary data.</text>
</comment>
<dbReference type="RefSeq" id="WP_188159857.1">
    <property type="nucleotide sequence ID" value="NZ_BMGH01000001.1"/>
</dbReference>
<dbReference type="AlphaFoldDB" id="A0A8J2V5B0"/>
<evidence type="ECO:0000313" key="3">
    <source>
        <dbReference type="Proteomes" id="UP000613582"/>
    </source>
</evidence>
<proteinExistence type="predicted"/>
<dbReference type="Proteomes" id="UP000613582">
    <property type="component" value="Unassembled WGS sequence"/>
</dbReference>
<reference evidence="2" key="2">
    <citation type="submission" date="2020-09" db="EMBL/GenBank/DDBJ databases">
        <authorList>
            <person name="Sun Q."/>
            <person name="Zhou Y."/>
        </authorList>
    </citation>
    <scope>NUCLEOTIDE SEQUENCE</scope>
    <source>
        <strain evidence="2">CGMCC 1.12921</strain>
    </source>
</reference>
<evidence type="ECO:0000313" key="2">
    <source>
        <dbReference type="EMBL" id="GGD00295.1"/>
    </source>
</evidence>
<feature type="signal peptide" evidence="1">
    <location>
        <begin position="1"/>
        <end position="34"/>
    </location>
</feature>
<organism evidence="2 3">
    <name type="scientific">Aquisalinus flavus</name>
    <dbReference type="NCBI Taxonomy" id="1526572"/>
    <lineage>
        <taxon>Bacteria</taxon>
        <taxon>Pseudomonadati</taxon>
        <taxon>Pseudomonadota</taxon>
        <taxon>Alphaproteobacteria</taxon>
        <taxon>Parvularculales</taxon>
        <taxon>Parvularculaceae</taxon>
        <taxon>Aquisalinus</taxon>
    </lineage>
</organism>
<keyword evidence="1" id="KW-0732">Signal</keyword>
<evidence type="ECO:0000256" key="1">
    <source>
        <dbReference type="SAM" id="SignalP"/>
    </source>
</evidence>
<name>A0A8J2V5B0_9PROT</name>
<accession>A0A8J2V5B0</accession>
<dbReference type="EMBL" id="BMGH01000001">
    <property type="protein sequence ID" value="GGD00295.1"/>
    <property type="molecule type" value="Genomic_DNA"/>
</dbReference>
<evidence type="ECO:0008006" key="4">
    <source>
        <dbReference type="Google" id="ProtNLM"/>
    </source>
</evidence>
<sequence length="178" mass="19107">MMQVYRLIETARRAGFIALAGIAALAAAPAAAQAGTATPQGWMVTSSPKTYSNGTPYCTLQNSNTRPIIEFTIAGYRDHLSPFVGIAADPFTDVPQTWHATFRFPSGAESVKTYKKLQSGLAFTVFTSESFEEFIQDLETSGTLTVSIKTVSVDFAVHDVGRLLPVLKQCAGTLPAKP</sequence>